<feature type="transmembrane region" description="Helical" evidence="1">
    <location>
        <begin position="43"/>
        <end position="61"/>
    </location>
</feature>
<feature type="transmembrane region" description="Helical" evidence="1">
    <location>
        <begin position="12"/>
        <end position="31"/>
    </location>
</feature>
<dbReference type="Proteomes" id="UP000014019">
    <property type="component" value="Unassembled WGS sequence"/>
</dbReference>
<keyword evidence="1" id="KW-0472">Membrane</keyword>
<evidence type="ECO:0000313" key="3">
    <source>
        <dbReference type="Proteomes" id="UP000014019"/>
    </source>
</evidence>
<evidence type="ECO:0000313" key="2">
    <source>
        <dbReference type="EMBL" id="EOP69599.1"/>
    </source>
</evidence>
<reference evidence="2 3" key="1">
    <citation type="submission" date="2012-12" db="EMBL/GenBank/DDBJ databases">
        <title>The Genome Sequence of Bacillus cereus VD118.</title>
        <authorList>
            <consortium name="The Broad Institute Genome Sequencing Platform"/>
            <consortium name="The Broad Institute Genome Sequencing Center for Infectious Disease"/>
            <person name="Feldgarden M."/>
            <person name="Van der Auwera G.A."/>
            <person name="Mahillon J."/>
            <person name="Duprez V."/>
            <person name="Timmery S."/>
            <person name="Mattelet C."/>
            <person name="Dierick K."/>
            <person name="Sun M."/>
            <person name="Yu Z."/>
            <person name="Zhu L."/>
            <person name="Hu X."/>
            <person name="Shank E.B."/>
            <person name="Swiecicka I."/>
            <person name="Hansen B.M."/>
            <person name="Andrup L."/>
            <person name="Walker B."/>
            <person name="Young S.K."/>
            <person name="Zeng Q."/>
            <person name="Gargeya S."/>
            <person name="Fitzgerald M."/>
            <person name="Haas B."/>
            <person name="Abouelleil A."/>
            <person name="Alvarado L."/>
            <person name="Arachchi H.M."/>
            <person name="Berlin A.M."/>
            <person name="Chapman S.B."/>
            <person name="Dewar J."/>
            <person name="Goldberg J."/>
            <person name="Griggs A."/>
            <person name="Gujja S."/>
            <person name="Hansen M."/>
            <person name="Howarth C."/>
            <person name="Imamovic A."/>
            <person name="Larimer J."/>
            <person name="McCowan C."/>
            <person name="Murphy C."/>
            <person name="Neiman D."/>
            <person name="Pearson M."/>
            <person name="Priest M."/>
            <person name="Roberts A."/>
            <person name="Saif S."/>
            <person name="Shea T."/>
            <person name="Sisk P."/>
            <person name="Sykes S."/>
            <person name="Wortman J."/>
            <person name="Nusbaum C."/>
            <person name="Birren B."/>
        </authorList>
    </citation>
    <scope>NUCLEOTIDE SEQUENCE [LARGE SCALE GENOMIC DNA]</scope>
    <source>
        <strain evidence="2 3">VD118</strain>
    </source>
</reference>
<dbReference type="HOGENOM" id="CLU_191977_0_0_9"/>
<comment type="caution">
    <text evidence="2">The sequence shown here is derived from an EMBL/GenBank/DDBJ whole genome shotgun (WGS) entry which is preliminary data.</text>
</comment>
<evidence type="ECO:0000256" key="1">
    <source>
        <dbReference type="SAM" id="Phobius"/>
    </source>
</evidence>
<gene>
    <name evidence="2" type="ORF">IIQ_01901</name>
</gene>
<dbReference type="EMBL" id="AHEZ01000046">
    <property type="protein sequence ID" value="EOP69599.1"/>
    <property type="molecule type" value="Genomic_DNA"/>
</dbReference>
<accession>R8QFJ0</accession>
<name>R8QFJ0_BACCE</name>
<dbReference type="RefSeq" id="WP_016105264.1">
    <property type="nucleotide sequence ID" value="NZ_KB976798.1"/>
</dbReference>
<protein>
    <submittedName>
        <fullName evidence="2">Uncharacterized protein</fullName>
    </submittedName>
</protein>
<proteinExistence type="predicted"/>
<keyword evidence="1" id="KW-1133">Transmembrane helix</keyword>
<organism evidence="2 3">
    <name type="scientific">Bacillus cereus VD118</name>
    <dbReference type="NCBI Taxonomy" id="1053231"/>
    <lineage>
        <taxon>Bacteria</taxon>
        <taxon>Bacillati</taxon>
        <taxon>Bacillota</taxon>
        <taxon>Bacilli</taxon>
        <taxon>Bacillales</taxon>
        <taxon>Bacillaceae</taxon>
        <taxon>Bacillus</taxon>
        <taxon>Bacillus cereus group</taxon>
    </lineage>
</organism>
<sequence>MWKKIHNYKFHLRDLKFMLWLFPIIGLLYAYEFFSGLMFQQEFHWLKLICTIIMILAFRDIRKKLKNNDYRTA</sequence>
<dbReference type="AlphaFoldDB" id="R8QFJ0"/>
<keyword evidence="1" id="KW-0812">Transmembrane</keyword>